<organism evidence="3 4">
    <name type="scientific">Reticulomyxa filosa</name>
    <dbReference type="NCBI Taxonomy" id="46433"/>
    <lineage>
        <taxon>Eukaryota</taxon>
        <taxon>Sar</taxon>
        <taxon>Rhizaria</taxon>
        <taxon>Retaria</taxon>
        <taxon>Foraminifera</taxon>
        <taxon>Monothalamids</taxon>
        <taxon>Reticulomyxidae</taxon>
        <taxon>Reticulomyxa</taxon>
    </lineage>
</organism>
<dbReference type="SUPFAM" id="SSF53901">
    <property type="entry name" value="Thiolase-like"/>
    <property type="match status" value="2"/>
</dbReference>
<dbReference type="GO" id="GO:0016747">
    <property type="term" value="F:acyltransferase activity, transferring groups other than amino-acyl groups"/>
    <property type="evidence" value="ECO:0007669"/>
    <property type="project" value="InterPro"/>
</dbReference>
<evidence type="ECO:0000259" key="2">
    <source>
        <dbReference type="Pfam" id="PF00195"/>
    </source>
</evidence>
<dbReference type="Proteomes" id="UP000023152">
    <property type="component" value="Unassembled WGS sequence"/>
</dbReference>
<evidence type="ECO:0000313" key="4">
    <source>
        <dbReference type="Proteomes" id="UP000023152"/>
    </source>
</evidence>
<evidence type="ECO:0000256" key="1">
    <source>
        <dbReference type="ARBA" id="ARBA00022679"/>
    </source>
</evidence>
<gene>
    <name evidence="3" type="ORF">RFI_15831</name>
</gene>
<dbReference type="PANTHER" id="PTHR11877:SF46">
    <property type="entry name" value="TYPE III POLYKETIDE SYNTHASE A"/>
    <property type="match status" value="1"/>
</dbReference>
<reference evidence="3 4" key="1">
    <citation type="journal article" date="2013" name="Curr. Biol.">
        <title>The Genome of the Foraminiferan Reticulomyxa filosa.</title>
        <authorList>
            <person name="Glockner G."/>
            <person name="Hulsmann N."/>
            <person name="Schleicher M."/>
            <person name="Noegel A.A."/>
            <person name="Eichinger L."/>
            <person name="Gallinger C."/>
            <person name="Pawlowski J."/>
            <person name="Sierra R."/>
            <person name="Euteneuer U."/>
            <person name="Pillet L."/>
            <person name="Moustafa A."/>
            <person name="Platzer M."/>
            <person name="Groth M."/>
            <person name="Szafranski K."/>
            <person name="Schliwa M."/>
        </authorList>
    </citation>
    <scope>NUCLEOTIDE SEQUENCE [LARGE SCALE GENOMIC DNA]</scope>
</reference>
<keyword evidence="1" id="KW-0808">Transferase</keyword>
<dbReference type="Pfam" id="PF00195">
    <property type="entry name" value="Chal_sti_synt_N"/>
    <property type="match status" value="1"/>
</dbReference>
<evidence type="ECO:0000313" key="3">
    <source>
        <dbReference type="EMBL" id="ETO21372.1"/>
    </source>
</evidence>
<name>X6N7W6_RETFI</name>
<dbReference type="AlphaFoldDB" id="X6N7W6"/>
<dbReference type="InterPro" id="IPR016039">
    <property type="entry name" value="Thiolase-like"/>
</dbReference>
<comment type="caution">
    <text evidence="3">The sequence shown here is derived from an EMBL/GenBank/DDBJ whole genome shotgun (WGS) entry which is preliminary data.</text>
</comment>
<keyword evidence="4" id="KW-1185">Reference proteome</keyword>
<protein>
    <recommendedName>
        <fullName evidence="2">Chalcone/stilbene synthase N-terminal domain-containing protein</fullName>
    </recommendedName>
</protein>
<dbReference type="Gene3D" id="3.40.47.10">
    <property type="match status" value="2"/>
</dbReference>
<accession>X6N7W6</accession>
<dbReference type="OrthoDB" id="329835at2759"/>
<dbReference type="OMA" id="EISYESK"/>
<dbReference type="PANTHER" id="PTHR11877">
    <property type="entry name" value="HYDROXYMETHYLGLUTARYL-COA SYNTHASE"/>
    <property type="match status" value="1"/>
</dbReference>
<sequence length="328" mass="36590">MTTPVCLLSVGIAYPPYGYDVKSFSQMMKESAEFVVKKLDPSKPDQKKRIDDIQENANWVIGLAEASGIEKRQSHVKDLLQFYKERNFCPTVQERAEIWRKECPALAMKAVDKCLSNWGGDKNRIKTVVAHSTTGWDVPGLAHHVIFNLELPQDARAVPVMFVGCQGGMTILYVGKVIAESEQNGGDLVMAVGAEIQTILGRFYDEKCSLERSIYMPMVLFGEGAAACIIGRPDLSVDGKKFPLWEWGNLGAYYIPNTRHVLMIGISEEDGLYIENSIKKELPVHLNAELTKHLGKWLKHALGVNINDVDFAVHPGGLKLLKKFCQIN</sequence>
<feature type="domain" description="Chalcone/stilbene synthase N-terminal" evidence="2">
    <location>
        <begin position="63"/>
        <end position="231"/>
    </location>
</feature>
<dbReference type="GO" id="GO:0030639">
    <property type="term" value="P:polyketide biosynthetic process"/>
    <property type="evidence" value="ECO:0007669"/>
    <property type="project" value="TreeGrafter"/>
</dbReference>
<dbReference type="InterPro" id="IPR011141">
    <property type="entry name" value="Polyketide_synthase_type-III"/>
</dbReference>
<dbReference type="EMBL" id="ASPP01011686">
    <property type="protein sequence ID" value="ETO21372.1"/>
    <property type="molecule type" value="Genomic_DNA"/>
</dbReference>
<dbReference type="InterPro" id="IPR001099">
    <property type="entry name" value="Chalcone/stilbene_synt_N"/>
</dbReference>
<proteinExistence type="predicted"/>